<keyword evidence="3" id="KW-0472">Membrane</keyword>
<proteinExistence type="inferred from homology"/>
<dbReference type="Gene3D" id="1.10.287.470">
    <property type="entry name" value="Helix hairpin bin"/>
    <property type="match status" value="1"/>
</dbReference>
<feature type="transmembrane region" description="Helical" evidence="3">
    <location>
        <begin position="46"/>
        <end position="66"/>
    </location>
</feature>
<dbReference type="Gene3D" id="2.40.420.20">
    <property type="match status" value="1"/>
</dbReference>
<evidence type="ECO:0000256" key="3">
    <source>
        <dbReference type="SAM" id="Phobius"/>
    </source>
</evidence>
<feature type="domain" description="YbhG-like alpha-helical hairpin" evidence="4">
    <location>
        <begin position="261"/>
        <end position="369"/>
    </location>
</feature>
<dbReference type="RefSeq" id="WP_124155823.1">
    <property type="nucleotide sequence ID" value="NZ_CAWOLW010000437.1"/>
</dbReference>
<name>A0A3N6NQP6_9CYAN</name>
<keyword evidence="3" id="KW-0812">Transmembrane</keyword>
<dbReference type="Gene3D" id="2.40.30.170">
    <property type="match status" value="1"/>
</dbReference>
<keyword evidence="3" id="KW-1133">Transmembrane helix</keyword>
<keyword evidence="2" id="KW-0175">Coiled coil</keyword>
<dbReference type="NCBIfam" id="TIGR01730">
    <property type="entry name" value="RND_mfp"/>
    <property type="match status" value="1"/>
</dbReference>
<dbReference type="AlphaFoldDB" id="A0A3N6NQP6"/>
<evidence type="ECO:0000313" key="6">
    <source>
        <dbReference type="Proteomes" id="UP000269154"/>
    </source>
</evidence>
<sequence length="658" mass="72484">MKENNLLDSKPHKINGKVEILTEKMETLPIQSEVTNFKPKVKDRKFLRVGLVLVTLGIAFGGLKFIQERNISAKPNLETTLPNILSVQAIPIKLVNSYSVSQSYTGIVEAKRTSELGFEQSGLLTSIYIEEGEEVTKGTAIAQLDTSQTKAQKAVLIAQKDRAIATLKELENGARPEVIAATRASLLQEQAKLQELQTGPRPEVIAATRASLLQEQAKLQELQTGPRPEVIAATRASLLQEQAKLQELQTGPRPEVIAATRASLLQEQAKLQELQTGARIEDIKVARSGVLDLEEQLNLARLQEKRREELYTEGAISQEQFDEASTQADTLQARLEQAKSELEKLETGTRREQVEAQQARVRQAQSQLDELIAGTRSEQIEAQRARVGQAQSQLDELIAGTRSEQIEAQRARVGQVQSQLDELIAGTRREQIEAQQAEIRRFEAQISEIDVVLRKSTLFAPFSGIVSVRHLDEGVVVNAGQSVVRLVEGGERKVRVGVPPGKTSSLRVGSQQEVRVGERIYSARVLSILPEVDSMTRTQTVILALPQAIAPGTVVRLGLNQTHEMEGYWLPTSALVWGERGLLASYALVPPSQSDLNLPAGTYQTEKRMVEVLHTEGDRSLVRGVLQPGDLIVTNGTNQLAPGQFVKSEVRSQESEVR</sequence>
<reference evidence="5 6" key="1">
    <citation type="journal article" date="2018" name="ACS Chem. Biol.">
        <title>Ketoreductase domain dysfunction expands chemodiversity: malyngamide biosynthesis in the cyanobacterium Okeania hirsuta.</title>
        <authorList>
            <person name="Moss N.A."/>
            <person name="Leao T."/>
            <person name="Rankin M."/>
            <person name="McCullough T.M."/>
            <person name="Qu P."/>
            <person name="Korobeynikov A."/>
            <person name="Smith J.L."/>
            <person name="Gerwick L."/>
            <person name="Gerwick W.H."/>
        </authorList>
    </citation>
    <scope>NUCLEOTIDE SEQUENCE [LARGE SCALE GENOMIC DNA]</scope>
    <source>
        <strain evidence="5 6">PAB10Feb10-1</strain>
    </source>
</reference>
<evidence type="ECO:0000313" key="5">
    <source>
        <dbReference type="EMBL" id="RQH17687.1"/>
    </source>
</evidence>
<dbReference type="InterPro" id="IPR006143">
    <property type="entry name" value="RND_pump_MFP"/>
</dbReference>
<dbReference type="GO" id="GO:1990281">
    <property type="term" value="C:efflux pump complex"/>
    <property type="evidence" value="ECO:0007669"/>
    <property type="project" value="TreeGrafter"/>
</dbReference>
<dbReference type="PANTHER" id="PTHR30469">
    <property type="entry name" value="MULTIDRUG RESISTANCE PROTEIN MDTA"/>
    <property type="match status" value="1"/>
</dbReference>
<dbReference type="SUPFAM" id="SSF111369">
    <property type="entry name" value="HlyD-like secretion proteins"/>
    <property type="match status" value="2"/>
</dbReference>
<accession>A0A3N6NQP6</accession>
<evidence type="ECO:0000256" key="1">
    <source>
        <dbReference type="ARBA" id="ARBA00009477"/>
    </source>
</evidence>
<comment type="caution">
    <text evidence="5">The sequence shown here is derived from an EMBL/GenBank/DDBJ whole genome shotgun (WGS) entry which is preliminary data.</text>
</comment>
<dbReference type="Pfam" id="PF25881">
    <property type="entry name" value="HH_YBHG"/>
    <property type="match status" value="1"/>
</dbReference>
<feature type="coiled-coil region" evidence="2">
    <location>
        <begin position="293"/>
        <end position="374"/>
    </location>
</feature>
<dbReference type="OrthoDB" id="266524at2"/>
<dbReference type="Proteomes" id="UP000269154">
    <property type="component" value="Unassembled WGS sequence"/>
</dbReference>
<comment type="similarity">
    <text evidence="1">Belongs to the membrane fusion protein (MFP) (TC 8.A.1) family.</text>
</comment>
<organism evidence="5 6">
    <name type="scientific">Okeania hirsuta</name>
    <dbReference type="NCBI Taxonomy" id="1458930"/>
    <lineage>
        <taxon>Bacteria</taxon>
        <taxon>Bacillati</taxon>
        <taxon>Cyanobacteriota</taxon>
        <taxon>Cyanophyceae</taxon>
        <taxon>Oscillatoriophycideae</taxon>
        <taxon>Oscillatoriales</taxon>
        <taxon>Microcoleaceae</taxon>
        <taxon>Okeania</taxon>
    </lineage>
</organism>
<keyword evidence="6" id="KW-1185">Reference proteome</keyword>
<gene>
    <name evidence="5" type="ORF">D5R40_33205</name>
</gene>
<dbReference type="Gene3D" id="2.40.50.100">
    <property type="match status" value="2"/>
</dbReference>
<dbReference type="InterPro" id="IPR059052">
    <property type="entry name" value="HH_YbhG-like"/>
</dbReference>
<evidence type="ECO:0000259" key="4">
    <source>
        <dbReference type="Pfam" id="PF25881"/>
    </source>
</evidence>
<dbReference type="GO" id="GO:0015562">
    <property type="term" value="F:efflux transmembrane transporter activity"/>
    <property type="evidence" value="ECO:0007669"/>
    <property type="project" value="TreeGrafter"/>
</dbReference>
<dbReference type="EMBL" id="RCBY01000492">
    <property type="protein sequence ID" value="RQH17687.1"/>
    <property type="molecule type" value="Genomic_DNA"/>
</dbReference>
<evidence type="ECO:0000256" key="2">
    <source>
        <dbReference type="SAM" id="Coils"/>
    </source>
</evidence>
<protein>
    <submittedName>
        <fullName evidence="5">Efflux RND transporter periplasmic adaptor subunit</fullName>
    </submittedName>
</protein>